<evidence type="ECO:0000313" key="1">
    <source>
        <dbReference type="EMBL" id="KAK0535816.1"/>
    </source>
</evidence>
<accession>A0AAN6GE50</accession>
<dbReference type="Proteomes" id="UP001176521">
    <property type="component" value="Unassembled WGS sequence"/>
</dbReference>
<proteinExistence type="predicted"/>
<organism evidence="1 2">
    <name type="scientific">Tilletia horrida</name>
    <dbReference type="NCBI Taxonomy" id="155126"/>
    <lineage>
        <taxon>Eukaryota</taxon>
        <taxon>Fungi</taxon>
        <taxon>Dikarya</taxon>
        <taxon>Basidiomycota</taxon>
        <taxon>Ustilaginomycotina</taxon>
        <taxon>Exobasidiomycetes</taxon>
        <taxon>Tilletiales</taxon>
        <taxon>Tilletiaceae</taxon>
        <taxon>Tilletia</taxon>
    </lineage>
</organism>
<sequence length="741" mass="78792">MARNTSASASGTGLVLAIDVQLDQLSALVFDPLARPPASPPSHPNDLCRSNTDALVHCALWQRTVRFDDFVEFQTKRGSYKPASFDEDLPRNFALTPVGVIVRAVDPGALMSRIGTVGISGAVNVPIALSSTAEALLASLRPDKALSTQLGCPSFFAGPFIPNAKDWTLESEALTIQDALTEYEALLAQATSGANGLVAPADEDVLMRSPPQPHSPADSQRRTAKRELLQLRFAAALLRFRLAAEGDESNPISAAQARAWQCLGHITSLGGLVTTLLTGAVSSWSLDEAALTALYDVRSSQWDEALLSVIGGCPAPQLAAILGAVEQRSLPATRKLSSWVAQRFCFPSDCRVVLSVSSHVALANACMLESNDGIVQLGLDDTLVVAIDAFPESLRGTMVPLPRGMGVDAAGRGPKYLVISQYEDAGLARQIVRGAYCNDRWSVLNRLINAVPVGGSIGLDDKLFTRVVSKCGIQDIRRYERGCRVTEFSDLRANARCLLEGQALSIRADLIPLRPGVRLHGPPKIQIHHGAAGLLNGSTRPARAPRLFAFGKPAGNKTIASILSAALGSPLQIPSELLHVRDDADDEDAVRFGHGHGYGRRTQSSSASEMSVRTSSFARGIPEAEGDERPPAACRLLLGTALHALATCWNSEHGIDEGDRAPFHPGVIAALAYFGKNVSLDLDEEDASSHSTAGRDDDNGGACASILLDCKQVAFMELSNVYAALAEEHSRLHGVGDIGQP</sequence>
<comment type="caution">
    <text evidence="1">The sequence shown here is derived from an EMBL/GenBank/DDBJ whole genome shotgun (WGS) entry which is preliminary data.</text>
</comment>
<dbReference type="Gene3D" id="3.30.420.40">
    <property type="match status" value="1"/>
</dbReference>
<dbReference type="AlphaFoldDB" id="A0AAN6GE50"/>
<gene>
    <name evidence="1" type="ORF">OC842_002185</name>
</gene>
<reference evidence="1" key="1">
    <citation type="journal article" date="2023" name="PhytoFront">
        <title>Draft Genome Resources of Seven Strains of Tilletia horrida, Causal Agent of Kernel Smut of Rice.</title>
        <authorList>
            <person name="Khanal S."/>
            <person name="Antony Babu S."/>
            <person name="Zhou X.G."/>
        </authorList>
    </citation>
    <scope>NUCLEOTIDE SEQUENCE</scope>
    <source>
        <strain evidence="1">TX3</strain>
    </source>
</reference>
<dbReference type="EMBL" id="JAPDMQ010000088">
    <property type="protein sequence ID" value="KAK0535816.1"/>
    <property type="molecule type" value="Genomic_DNA"/>
</dbReference>
<protein>
    <submittedName>
        <fullName evidence="1">Uncharacterized protein</fullName>
    </submittedName>
</protein>
<keyword evidence="2" id="KW-1185">Reference proteome</keyword>
<evidence type="ECO:0000313" key="2">
    <source>
        <dbReference type="Proteomes" id="UP001176521"/>
    </source>
</evidence>
<name>A0AAN6GE50_9BASI</name>